<dbReference type="AlphaFoldDB" id="T0S3V3"/>
<evidence type="ECO:0000256" key="3">
    <source>
        <dbReference type="PROSITE-ProRule" id="PRU00023"/>
    </source>
</evidence>
<dbReference type="InterPro" id="IPR036770">
    <property type="entry name" value="Ankyrin_rpt-contain_sf"/>
</dbReference>
<gene>
    <name evidence="4" type="ORF">SDRG_03179</name>
</gene>
<protein>
    <submittedName>
        <fullName evidence="4">Uncharacterized protein</fullName>
    </submittedName>
</protein>
<evidence type="ECO:0000313" key="5">
    <source>
        <dbReference type="Proteomes" id="UP000030762"/>
    </source>
</evidence>
<dbReference type="eggNOG" id="KOG2319">
    <property type="taxonomic scope" value="Eukaryota"/>
</dbReference>
<feature type="repeat" description="ANK" evidence="3">
    <location>
        <begin position="66"/>
        <end position="98"/>
    </location>
</feature>
<dbReference type="OrthoDB" id="194358at2759"/>
<dbReference type="SUPFAM" id="SSF48403">
    <property type="entry name" value="Ankyrin repeat"/>
    <property type="match status" value="1"/>
</dbReference>
<accession>T0S3V3</accession>
<dbReference type="InterPro" id="IPR002110">
    <property type="entry name" value="Ankyrin_rpt"/>
</dbReference>
<dbReference type="VEuPathDB" id="FungiDB:SDRG_03179"/>
<dbReference type="PANTHER" id="PTHR24171:SF9">
    <property type="entry name" value="ANKYRIN REPEAT DOMAIN-CONTAINING PROTEIN 39"/>
    <property type="match status" value="1"/>
</dbReference>
<dbReference type="InParanoid" id="T0S3V3"/>
<evidence type="ECO:0000256" key="2">
    <source>
        <dbReference type="ARBA" id="ARBA00023043"/>
    </source>
</evidence>
<proteinExistence type="predicted"/>
<dbReference type="OMA" id="FIFQDHE"/>
<dbReference type="PANTHER" id="PTHR24171">
    <property type="entry name" value="ANKYRIN REPEAT DOMAIN-CONTAINING PROTEIN 39-RELATED"/>
    <property type="match status" value="1"/>
</dbReference>
<keyword evidence="2 3" id="KW-0040">ANK repeat</keyword>
<dbReference type="Gene3D" id="1.25.40.20">
    <property type="entry name" value="Ankyrin repeat-containing domain"/>
    <property type="match status" value="2"/>
</dbReference>
<keyword evidence="5" id="KW-1185">Reference proteome</keyword>
<dbReference type="RefSeq" id="XP_008607025.1">
    <property type="nucleotide sequence ID" value="XM_008608803.1"/>
</dbReference>
<dbReference type="Pfam" id="PF12796">
    <property type="entry name" value="Ank_2"/>
    <property type="match status" value="1"/>
</dbReference>
<dbReference type="Proteomes" id="UP000030762">
    <property type="component" value="Unassembled WGS sequence"/>
</dbReference>
<dbReference type="SMART" id="SM00248">
    <property type="entry name" value="ANK"/>
    <property type="match status" value="3"/>
</dbReference>
<evidence type="ECO:0000256" key="1">
    <source>
        <dbReference type="ARBA" id="ARBA00022737"/>
    </source>
</evidence>
<keyword evidence="1" id="KW-0677">Repeat</keyword>
<reference evidence="4 5" key="1">
    <citation type="submission" date="2012-04" db="EMBL/GenBank/DDBJ databases">
        <title>The Genome Sequence of Saprolegnia declina VS20.</title>
        <authorList>
            <consortium name="The Broad Institute Genome Sequencing Platform"/>
            <person name="Russ C."/>
            <person name="Nusbaum C."/>
            <person name="Tyler B."/>
            <person name="van West P."/>
            <person name="Dieguez-Uribeondo J."/>
            <person name="de Bruijn I."/>
            <person name="Tripathy S."/>
            <person name="Jiang R."/>
            <person name="Young S.K."/>
            <person name="Zeng Q."/>
            <person name="Gargeya S."/>
            <person name="Fitzgerald M."/>
            <person name="Haas B."/>
            <person name="Abouelleil A."/>
            <person name="Alvarado L."/>
            <person name="Arachchi H.M."/>
            <person name="Berlin A."/>
            <person name="Chapman S.B."/>
            <person name="Goldberg J."/>
            <person name="Griggs A."/>
            <person name="Gujja S."/>
            <person name="Hansen M."/>
            <person name="Howarth C."/>
            <person name="Imamovic A."/>
            <person name="Larimer J."/>
            <person name="McCowen C."/>
            <person name="Montmayeur A."/>
            <person name="Murphy C."/>
            <person name="Neiman D."/>
            <person name="Pearson M."/>
            <person name="Priest M."/>
            <person name="Roberts A."/>
            <person name="Saif S."/>
            <person name="Shea T."/>
            <person name="Sisk P."/>
            <person name="Sykes S."/>
            <person name="Wortman J."/>
            <person name="Nusbaum C."/>
            <person name="Birren B."/>
        </authorList>
    </citation>
    <scope>NUCLEOTIDE SEQUENCE [LARGE SCALE GENOMIC DNA]</scope>
    <source>
        <strain evidence="4 5">VS20</strain>
    </source>
</reference>
<organism evidence="4 5">
    <name type="scientific">Saprolegnia diclina (strain VS20)</name>
    <dbReference type="NCBI Taxonomy" id="1156394"/>
    <lineage>
        <taxon>Eukaryota</taxon>
        <taxon>Sar</taxon>
        <taxon>Stramenopiles</taxon>
        <taxon>Oomycota</taxon>
        <taxon>Saprolegniomycetes</taxon>
        <taxon>Saprolegniales</taxon>
        <taxon>Saprolegniaceae</taxon>
        <taxon>Saprolegnia</taxon>
    </lineage>
</organism>
<dbReference type="EMBL" id="JH767138">
    <property type="protein sequence ID" value="EQC39753.1"/>
    <property type="molecule type" value="Genomic_DNA"/>
</dbReference>
<dbReference type="STRING" id="1156394.T0S3V3"/>
<sequence length="178" mass="19711">MPPKAQPKASFYASLPRFDVHNNEERPTRLQQERLAWELVEAATTGNLKQLLEAVQHRADLDCRYNGCTPLYYAAKHGFTPLVRCLLSYGARVETRNLKARTALMIAASRGHFETVLALLHAGAKPTTKDAAGETARLLALRNGHPDVVDALDMHAHPAMTRAATIALKLQRLHQSGR</sequence>
<dbReference type="PROSITE" id="PS50297">
    <property type="entry name" value="ANK_REP_REGION"/>
    <property type="match status" value="2"/>
</dbReference>
<evidence type="ECO:0000313" key="4">
    <source>
        <dbReference type="EMBL" id="EQC39753.1"/>
    </source>
</evidence>
<dbReference type="PROSITE" id="PS50088">
    <property type="entry name" value="ANK_REPEAT"/>
    <property type="match status" value="2"/>
</dbReference>
<dbReference type="GeneID" id="19943906"/>
<name>T0S3V3_SAPDV</name>
<feature type="repeat" description="ANK" evidence="3">
    <location>
        <begin position="99"/>
        <end position="131"/>
    </location>
</feature>